<sequence length="700" mass="77145">MKPSRAPTFFLLLTGLLIATAIVYYPGLRGGFLFDDYANLPALGSDGPINNWPAFWQYITSGTADPTGRPLTLLSFLLDAHNWPADPLPFKRTNLVLHLLNGALLACLLRVLGRMLLPDANQRRVDTAALLGAEFWLLHPLFVSTTLYIVQREAMLPTTFTLLGLLAWLHGRTALQKGSRLSGAAWTLCGLLACTLLGTLSKANGVLLPALALVIEYTLLRTSPNAPLRTTSSLYRVCMLLLAWIPALLILCYLLVEGWQGFVHGISAVRTWTLGQRLLTEPRVLMEYLNLLWLPRPFTPGLFNDNVQASTSLLAPGTTLPALLGVLALIALAWKYRRQHPFTATAILFYFVGQSIESSTISLELYFEHRNYLPALLMFWPLALWLCNVRVPQSTPAGTERNAMRLTMSPAMETTPPHSQQADSSTLTLRKAKPALAVALLMGLGLMTHTNAELWGNTHDQAILWAALNPDSPRAQASAAIAERDAGHPELAVIRLKRLLVKDPDQVQLALNLFSAQCQLGSIDPSTIDASQTALRTSRDTGNLMAHWFDGMMEQAQHPPCRQLNLETIASLLDAAQKNPYLATNPGRRQDLYYLQGHLALIRGNADMALTDFNHGLDIQVRESDALAQAALLGAMGYPRHGLAHLDHYKAVQQKATPPGLGMPRVHAWVLEQQDYWPKELARLRATLRSDAASQPTGNR</sequence>
<reference evidence="5" key="1">
    <citation type="journal article" date="2019" name="Int. J. Syst. Evol. Microbiol.">
        <title>The Global Catalogue of Microorganisms (GCM) 10K type strain sequencing project: providing services to taxonomists for standard genome sequencing and annotation.</title>
        <authorList>
            <consortium name="The Broad Institute Genomics Platform"/>
            <consortium name="The Broad Institute Genome Sequencing Center for Infectious Disease"/>
            <person name="Wu L."/>
            <person name="Ma J."/>
        </authorList>
    </citation>
    <scope>NUCLEOTIDE SEQUENCE [LARGE SCALE GENOMIC DNA]</scope>
    <source>
        <strain evidence="5">NBRC 111980</strain>
    </source>
</reference>
<dbReference type="EMBL" id="BSOB01000017">
    <property type="protein sequence ID" value="GLQ93204.1"/>
    <property type="molecule type" value="Genomic_DNA"/>
</dbReference>
<feature type="transmembrane region" description="Helical" evidence="3">
    <location>
        <begin position="183"/>
        <end position="200"/>
    </location>
</feature>
<protein>
    <recommendedName>
        <fullName evidence="6">Tetratricopeptide repeat protein</fullName>
    </recommendedName>
</protein>
<feature type="transmembrane region" description="Helical" evidence="3">
    <location>
        <begin position="95"/>
        <end position="117"/>
    </location>
</feature>
<dbReference type="RefSeq" id="WP_284320920.1">
    <property type="nucleotide sequence ID" value="NZ_BSOB01000017.1"/>
</dbReference>
<feature type="transmembrane region" description="Helical" evidence="3">
    <location>
        <begin position="154"/>
        <end position="171"/>
    </location>
</feature>
<proteinExistence type="predicted"/>
<keyword evidence="3" id="KW-1133">Transmembrane helix</keyword>
<dbReference type="PANTHER" id="PTHR44227">
    <property type="match status" value="1"/>
</dbReference>
<evidence type="ECO:0000313" key="4">
    <source>
        <dbReference type="EMBL" id="GLQ93204.1"/>
    </source>
</evidence>
<dbReference type="InterPro" id="IPR011990">
    <property type="entry name" value="TPR-like_helical_dom_sf"/>
</dbReference>
<dbReference type="InterPro" id="IPR052346">
    <property type="entry name" value="O-mannosyl-transferase_TMTC"/>
</dbReference>
<feature type="transmembrane region" description="Helical" evidence="3">
    <location>
        <begin position="234"/>
        <end position="256"/>
    </location>
</feature>
<evidence type="ECO:0000313" key="5">
    <source>
        <dbReference type="Proteomes" id="UP001156670"/>
    </source>
</evidence>
<organism evidence="4 5">
    <name type="scientific">Dyella acidisoli</name>
    <dbReference type="NCBI Taxonomy" id="1867834"/>
    <lineage>
        <taxon>Bacteria</taxon>
        <taxon>Pseudomonadati</taxon>
        <taxon>Pseudomonadota</taxon>
        <taxon>Gammaproteobacteria</taxon>
        <taxon>Lysobacterales</taxon>
        <taxon>Rhodanobacteraceae</taxon>
        <taxon>Dyella</taxon>
    </lineage>
</organism>
<dbReference type="PANTHER" id="PTHR44227:SF3">
    <property type="entry name" value="PROTEIN O-MANNOSYL-TRANSFERASE TMTC4"/>
    <property type="match status" value="1"/>
</dbReference>
<name>A0ABQ5XPS1_9GAMM</name>
<feature type="transmembrane region" description="Helical" evidence="3">
    <location>
        <begin position="206"/>
        <end position="222"/>
    </location>
</feature>
<dbReference type="Proteomes" id="UP001156670">
    <property type="component" value="Unassembled WGS sequence"/>
</dbReference>
<keyword evidence="5" id="KW-1185">Reference proteome</keyword>
<keyword evidence="3" id="KW-0812">Transmembrane</keyword>
<evidence type="ECO:0000256" key="1">
    <source>
        <dbReference type="ARBA" id="ARBA00022737"/>
    </source>
</evidence>
<dbReference type="Gene3D" id="1.25.40.10">
    <property type="entry name" value="Tetratricopeptide repeat domain"/>
    <property type="match status" value="1"/>
</dbReference>
<dbReference type="SUPFAM" id="SSF48452">
    <property type="entry name" value="TPR-like"/>
    <property type="match status" value="1"/>
</dbReference>
<keyword evidence="2" id="KW-0802">TPR repeat</keyword>
<comment type="caution">
    <text evidence="4">The sequence shown here is derived from an EMBL/GenBank/DDBJ whole genome shotgun (WGS) entry which is preliminary data.</text>
</comment>
<feature type="transmembrane region" description="Helical" evidence="3">
    <location>
        <begin position="313"/>
        <end position="334"/>
    </location>
</feature>
<keyword evidence="1" id="KW-0677">Repeat</keyword>
<feature type="transmembrane region" description="Helical" evidence="3">
    <location>
        <begin position="346"/>
        <end position="366"/>
    </location>
</feature>
<evidence type="ECO:0008006" key="6">
    <source>
        <dbReference type="Google" id="ProtNLM"/>
    </source>
</evidence>
<keyword evidence="3" id="KW-0472">Membrane</keyword>
<accession>A0ABQ5XPS1</accession>
<gene>
    <name evidence="4" type="ORF">GCM10007901_21550</name>
</gene>
<evidence type="ECO:0000256" key="3">
    <source>
        <dbReference type="SAM" id="Phobius"/>
    </source>
</evidence>
<evidence type="ECO:0000256" key="2">
    <source>
        <dbReference type="ARBA" id="ARBA00022803"/>
    </source>
</evidence>
<feature type="transmembrane region" description="Helical" evidence="3">
    <location>
        <begin position="129"/>
        <end position="148"/>
    </location>
</feature>